<keyword evidence="1" id="KW-0812">Transmembrane</keyword>
<reference evidence="2" key="1">
    <citation type="journal article" date="2020" name="bioRxiv">
        <title>Comparative genomics of Chlamydomonas.</title>
        <authorList>
            <person name="Craig R.J."/>
            <person name="Hasan A.R."/>
            <person name="Ness R.W."/>
            <person name="Keightley P.D."/>
        </authorList>
    </citation>
    <scope>NUCLEOTIDE SEQUENCE</scope>
    <source>
        <strain evidence="2">CCAP 11/70</strain>
    </source>
</reference>
<keyword evidence="3" id="KW-1185">Reference proteome</keyword>
<dbReference type="PANTHER" id="PTHR46586">
    <property type="entry name" value="ANKYRIN REPEAT-CONTAINING PROTEIN"/>
    <property type="match status" value="1"/>
</dbReference>
<dbReference type="Proteomes" id="UP000612055">
    <property type="component" value="Unassembled WGS sequence"/>
</dbReference>
<comment type="caution">
    <text evidence="2">The sequence shown here is derived from an EMBL/GenBank/DDBJ whole genome shotgun (WGS) entry which is preliminary data.</text>
</comment>
<dbReference type="InterPro" id="IPR036770">
    <property type="entry name" value="Ankyrin_rpt-contain_sf"/>
</dbReference>
<proteinExistence type="predicted"/>
<organism evidence="2 3">
    <name type="scientific">Edaphochlamys debaryana</name>
    <dbReference type="NCBI Taxonomy" id="47281"/>
    <lineage>
        <taxon>Eukaryota</taxon>
        <taxon>Viridiplantae</taxon>
        <taxon>Chlorophyta</taxon>
        <taxon>core chlorophytes</taxon>
        <taxon>Chlorophyceae</taxon>
        <taxon>CS clade</taxon>
        <taxon>Chlamydomonadales</taxon>
        <taxon>Chlamydomonadales incertae sedis</taxon>
        <taxon>Edaphochlamys</taxon>
    </lineage>
</organism>
<gene>
    <name evidence="2" type="ORF">HYH03_012600</name>
</gene>
<keyword evidence="1" id="KW-1133">Transmembrane helix</keyword>
<feature type="transmembrane region" description="Helical" evidence="1">
    <location>
        <begin position="555"/>
        <end position="579"/>
    </location>
</feature>
<dbReference type="Gene3D" id="1.25.40.20">
    <property type="entry name" value="Ankyrin repeat-containing domain"/>
    <property type="match status" value="1"/>
</dbReference>
<dbReference type="InterPro" id="IPR052050">
    <property type="entry name" value="SecEffector_AnkRepeat"/>
</dbReference>
<evidence type="ECO:0000256" key="1">
    <source>
        <dbReference type="SAM" id="Phobius"/>
    </source>
</evidence>
<evidence type="ECO:0000313" key="3">
    <source>
        <dbReference type="Proteomes" id="UP000612055"/>
    </source>
</evidence>
<dbReference type="EMBL" id="JAEHOE010000079">
    <property type="protein sequence ID" value="KAG2488800.1"/>
    <property type="molecule type" value="Genomic_DNA"/>
</dbReference>
<keyword evidence="1" id="KW-0472">Membrane</keyword>
<accession>A0A836BTX2</accession>
<feature type="transmembrane region" description="Helical" evidence="1">
    <location>
        <begin position="591"/>
        <end position="609"/>
    </location>
</feature>
<sequence length="634" mass="67157">MAPPSDPVAEVWRSPELLGCVASFLAPSLAVWTFTRVNKAAAAAPYGSSGQPVPRTIGLGWALSSGLLATPQGQIHARAWCQRLTYKQRVKLLCRAAAADCSQESLEAAVVAAGLSPPPLKVLVAAASAGRLGVCRWLVEVLGCTGLLRLACLCLVSAAGPGPEVVEVARAWLTPAALEGWSEEQEAQAASGDVEAVVELLRDWQPGGVPYDNIRLWRRALEGVQARRDLQQLTDDELLTLGRLACFQSEFYSGPHAAMAVSRLAQLESAAPPAFARLLRPTLYTAAKAGHAEAVRFLLSREARPQGEWRDAPALAAAGKGHVGVLRALHEAGCMGDPAACFAAALKGGSLPLVEWLVETFGVPALRVDNATVPSAARSGSVQLLRALRGLLGSAAPKWGRCRGGCWANAAASGCEEAVEWLAKEAGVPKVSIGTRHELPDAYREAASQGDLRMVQRLRKLGCPHSARDAEALAKAARRVPAADAALPWLAEPGCPASWGAAAAEAEAQVQGRAQEAEVETILQRMIHAALLLAETQVLWPQLTGGAVDPCRHGLLTWGCVGSRLLAAGLTLAGMVVWLHVKALPVRKTTIYYSIAYTLAHLAVIILGLSDYIRFAVWVVLGFVVVDGRQCRMF</sequence>
<dbReference type="AlphaFoldDB" id="A0A836BTX2"/>
<dbReference type="SUPFAM" id="SSF48403">
    <property type="entry name" value="Ankyrin repeat"/>
    <property type="match status" value="1"/>
</dbReference>
<dbReference type="OrthoDB" id="543798at2759"/>
<dbReference type="PANTHER" id="PTHR46586:SF3">
    <property type="entry name" value="ANKYRIN REPEAT-CONTAINING PROTEIN"/>
    <property type="match status" value="1"/>
</dbReference>
<evidence type="ECO:0000313" key="2">
    <source>
        <dbReference type="EMBL" id="KAG2488800.1"/>
    </source>
</evidence>
<name>A0A836BTX2_9CHLO</name>
<protein>
    <submittedName>
        <fullName evidence="2">Uncharacterized protein</fullName>
    </submittedName>
</protein>